<dbReference type="InterPro" id="IPR005845">
    <property type="entry name" value="A-D-PHexomutase_a/b/a-II"/>
</dbReference>
<dbReference type="InterPro" id="IPR016055">
    <property type="entry name" value="A-D-PHexomutase_a/b/a-I/II/III"/>
</dbReference>
<evidence type="ECO:0000259" key="8">
    <source>
        <dbReference type="Pfam" id="PF00408"/>
    </source>
</evidence>
<dbReference type="Proteomes" id="UP000709959">
    <property type="component" value="Unassembled WGS sequence"/>
</dbReference>
<dbReference type="SUPFAM" id="SSF55957">
    <property type="entry name" value="Phosphoglucomutase, C-terminal domain"/>
    <property type="match status" value="1"/>
</dbReference>
<feature type="domain" description="Alpha-D-phosphohexomutase alpha/beta/alpha" evidence="11">
    <location>
        <begin position="320"/>
        <end position="438"/>
    </location>
</feature>
<evidence type="ECO:0000313" key="13">
    <source>
        <dbReference type="Proteomes" id="UP000709959"/>
    </source>
</evidence>
<sequence length="566" mass="60494">MSLSAAKQYLAFPHLEPGLRADLEPLVKAAEGGDAKAIAELEDRFFEPLAFGTGGLRGFMAAGLRRMNQPNVRRTTMALATVAQRHAPGKQVAVVGYDTRINSEVFAAESAAVLAAAGYQVFLGSRPLPTPFLCFAMKALGSACGVIITASHNPKEYNGFKAYNDLGGQVVDPWDAEIEAHMATLPVVPVPPVAPEGMIGPIPQEVENAYLALGLDLLQDPKPFTPARILYTPFHGTGIAFVPAFFEAAGIPLSISPSQGIQDGTFPTAPRPNPEELAAYAAPLAEAEAMGAEVILANDPDADRIGVVAKHNGAWELMSGNDLAALTLDYLCSGKGREGAVVSTVVTSDFMAEVARHHGLPVVWTLTGFKNIAVCMDRLDELGEAYAFGAEESYGMLLPPSLRDKDGVTAALVVAEMAGHFKAKGQTLFEAVESLMARVGTFHNRLVNLEDPRPGGAKRFAEAMGRIRTAGLAAFGGEKVISWEDFQTGLWHGEGRSETILDRPDNREVALPIPRSNALKFRLESGAFAAFRPSGTEPKLKVYLQSRTDTALLDRMESEARTLLGL</sequence>
<proteinExistence type="inferred from homology"/>
<evidence type="ECO:0000256" key="4">
    <source>
        <dbReference type="ARBA" id="ARBA00022723"/>
    </source>
</evidence>
<organism evidence="12 13">
    <name type="scientific">Candidatus Geothrix odensensis</name>
    <dbReference type="NCBI Taxonomy" id="2954440"/>
    <lineage>
        <taxon>Bacteria</taxon>
        <taxon>Pseudomonadati</taxon>
        <taxon>Acidobacteriota</taxon>
        <taxon>Holophagae</taxon>
        <taxon>Holophagales</taxon>
        <taxon>Holophagaceae</taxon>
        <taxon>Geothrix</taxon>
    </lineage>
</organism>
<dbReference type="Pfam" id="PF02879">
    <property type="entry name" value="PGM_PMM_II"/>
    <property type="match status" value="1"/>
</dbReference>
<dbReference type="PANTHER" id="PTHR45745:SF1">
    <property type="entry name" value="PHOSPHOGLUCOMUTASE 2B-RELATED"/>
    <property type="match status" value="1"/>
</dbReference>
<comment type="cofactor">
    <cofactor evidence="1">
        <name>Mg(2+)</name>
        <dbReference type="ChEBI" id="CHEBI:18420"/>
    </cofactor>
</comment>
<keyword evidence="5 7" id="KW-0460">Magnesium</keyword>
<dbReference type="Pfam" id="PF00408">
    <property type="entry name" value="PGM_PMM_IV"/>
    <property type="match status" value="1"/>
</dbReference>
<evidence type="ECO:0000256" key="3">
    <source>
        <dbReference type="ARBA" id="ARBA00022553"/>
    </source>
</evidence>
<accession>A0A936EZK7</accession>
<dbReference type="Pfam" id="PF02880">
    <property type="entry name" value="PGM_PMM_III"/>
    <property type="match status" value="1"/>
</dbReference>
<dbReference type="EMBL" id="JADKCH010000001">
    <property type="protein sequence ID" value="MBK8571166.1"/>
    <property type="molecule type" value="Genomic_DNA"/>
</dbReference>
<feature type="domain" description="Alpha-D-phosphohexomutase alpha/beta/alpha" evidence="9">
    <location>
        <begin position="50"/>
        <end position="184"/>
    </location>
</feature>
<evidence type="ECO:0000313" key="12">
    <source>
        <dbReference type="EMBL" id="MBK8571166.1"/>
    </source>
</evidence>
<dbReference type="InterPro" id="IPR005844">
    <property type="entry name" value="A-D-PHexomutase_a/b/a-I"/>
</dbReference>
<comment type="similarity">
    <text evidence="2 7">Belongs to the phosphohexose mutase family.</text>
</comment>
<dbReference type="PROSITE" id="PS00710">
    <property type="entry name" value="PGM_PMM"/>
    <property type="match status" value="1"/>
</dbReference>
<dbReference type="Gene3D" id="3.30.310.50">
    <property type="entry name" value="Alpha-D-phosphohexomutase, C-terminal domain"/>
    <property type="match status" value="1"/>
</dbReference>
<feature type="domain" description="Alpha-D-phosphohexomutase alpha/beta/alpha" evidence="10">
    <location>
        <begin position="226"/>
        <end position="313"/>
    </location>
</feature>
<dbReference type="GO" id="GO:0008973">
    <property type="term" value="F:phosphopentomutase activity"/>
    <property type="evidence" value="ECO:0007669"/>
    <property type="project" value="TreeGrafter"/>
</dbReference>
<dbReference type="InterPro" id="IPR005843">
    <property type="entry name" value="A-D-PHexomutase_C"/>
</dbReference>
<keyword evidence="3" id="KW-0597">Phosphoprotein</keyword>
<dbReference type="GO" id="GO:0006166">
    <property type="term" value="P:purine ribonucleoside salvage"/>
    <property type="evidence" value="ECO:0007669"/>
    <property type="project" value="TreeGrafter"/>
</dbReference>
<evidence type="ECO:0000259" key="11">
    <source>
        <dbReference type="Pfam" id="PF02880"/>
    </source>
</evidence>
<dbReference type="InterPro" id="IPR005846">
    <property type="entry name" value="A-D-PHexomutase_a/b/a-III"/>
</dbReference>
<dbReference type="Gene3D" id="3.40.120.10">
    <property type="entry name" value="Alpha-D-Glucose-1,6-Bisphosphate, subunit A, domain 3"/>
    <property type="match status" value="3"/>
</dbReference>
<dbReference type="InterPro" id="IPR016066">
    <property type="entry name" value="A-D-PHexomutase_CS"/>
</dbReference>
<dbReference type="Pfam" id="PF02878">
    <property type="entry name" value="PGM_PMM_I"/>
    <property type="match status" value="1"/>
</dbReference>
<evidence type="ECO:0000256" key="7">
    <source>
        <dbReference type="RuleBase" id="RU004326"/>
    </source>
</evidence>
<reference evidence="12 13" key="1">
    <citation type="submission" date="2020-10" db="EMBL/GenBank/DDBJ databases">
        <title>Connecting structure to function with the recovery of over 1000 high-quality activated sludge metagenome-assembled genomes encoding full-length rRNA genes using long-read sequencing.</title>
        <authorList>
            <person name="Singleton C.M."/>
            <person name="Petriglieri F."/>
            <person name="Kristensen J.M."/>
            <person name="Kirkegaard R.H."/>
            <person name="Michaelsen T.Y."/>
            <person name="Andersen M.H."/>
            <person name="Karst S.M."/>
            <person name="Dueholm M.S."/>
            <person name="Nielsen P.H."/>
            <person name="Albertsen M."/>
        </authorList>
    </citation>
    <scope>NUCLEOTIDE SEQUENCE [LARGE SCALE GENOMIC DNA]</scope>
    <source>
        <strain evidence="12">OdNE_18-Q3-R46-58_MAXAC.008</strain>
    </source>
</reference>
<feature type="domain" description="Alpha-D-phosphohexomutase C-terminal" evidence="8">
    <location>
        <begin position="515"/>
        <end position="560"/>
    </location>
</feature>
<keyword evidence="4 7" id="KW-0479">Metal-binding</keyword>
<gene>
    <name evidence="12" type="ORF">IPN91_00705</name>
</gene>
<evidence type="ECO:0000256" key="1">
    <source>
        <dbReference type="ARBA" id="ARBA00001946"/>
    </source>
</evidence>
<dbReference type="PANTHER" id="PTHR45745">
    <property type="entry name" value="PHOSPHOMANNOMUTASE 45A"/>
    <property type="match status" value="1"/>
</dbReference>
<dbReference type="AlphaFoldDB" id="A0A936EZK7"/>
<evidence type="ECO:0000256" key="5">
    <source>
        <dbReference type="ARBA" id="ARBA00022842"/>
    </source>
</evidence>
<evidence type="ECO:0000256" key="6">
    <source>
        <dbReference type="ARBA" id="ARBA00023235"/>
    </source>
</evidence>
<dbReference type="SUPFAM" id="SSF53738">
    <property type="entry name" value="Phosphoglucomutase, first 3 domains"/>
    <property type="match status" value="3"/>
</dbReference>
<evidence type="ECO:0000259" key="9">
    <source>
        <dbReference type="Pfam" id="PF02878"/>
    </source>
</evidence>
<name>A0A936EZK7_9BACT</name>
<evidence type="ECO:0000259" key="10">
    <source>
        <dbReference type="Pfam" id="PF02879"/>
    </source>
</evidence>
<keyword evidence="6" id="KW-0413">Isomerase</keyword>
<evidence type="ECO:0000256" key="2">
    <source>
        <dbReference type="ARBA" id="ARBA00010231"/>
    </source>
</evidence>
<dbReference type="GO" id="GO:0000287">
    <property type="term" value="F:magnesium ion binding"/>
    <property type="evidence" value="ECO:0007669"/>
    <property type="project" value="InterPro"/>
</dbReference>
<dbReference type="CDD" id="cd05799">
    <property type="entry name" value="PGM2"/>
    <property type="match status" value="1"/>
</dbReference>
<comment type="caution">
    <text evidence="12">The sequence shown here is derived from an EMBL/GenBank/DDBJ whole genome shotgun (WGS) entry which is preliminary data.</text>
</comment>
<protein>
    <submittedName>
        <fullName evidence="12">Phospho-sugar mutase</fullName>
    </submittedName>
</protein>
<dbReference type="InterPro" id="IPR036900">
    <property type="entry name" value="A-D-PHexomutase_C_sf"/>
</dbReference>
<dbReference type="GO" id="GO:0005975">
    <property type="term" value="P:carbohydrate metabolic process"/>
    <property type="evidence" value="ECO:0007669"/>
    <property type="project" value="InterPro"/>
</dbReference>